<keyword evidence="1" id="KW-0732">Signal</keyword>
<evidence type="ECO:0000313" key="4">
    <source>
        <dbReference type="WBParaSite" id="jg22256"/>
    </source>
</evidence>
<feature type="chain" id="PRO_5037034354" evidence="1">
    <location>
        <begin position="20"/>
        <end position="227"/>
    </location>
</feature>
<dbReference type="Gene3D" id="3.40.33.10">
    <property type="entry name" value="CAP"/>
    <property type="match status" value="1"/>
</dbReference>
<feature type="signal peptide" evidence="1">
    <location>
        <begin position="1"/>
        <end position="19"/>
    </location>
</feature>
<evidence type="ECO:0000259" key="2">
    <source>
        <dbReference type="SMART" id="SM00198"/>
    </source>
</evidence>
<dbReference type="WBParaSite" id="jg22256">
    <property type="protein sequence ID" value="jg22256"/>
    <property type="gene ID" value="jg22256"/>
</dbReference>
<dbReference type="CDD" id="cd05380">
    <property type="entry name" value="CAP_euk"/>
    <property type="match status" value="1"/>
</dbReference>
<dbReference type="InterPro" id="IPR002413">
    <property type="entry name" value="V5_allergen-like"/>
</dbReference>
<organism evidence="3 4">
    <name type="scientific">Ditylenchus dipsaci</name>
    <dbReference type="NCBI Taxonomy" id="166011"/>
    <lineage>
        <taxon>Eukaryota</taxon>
        <taxon>Metazoa</taxon>
        <taxon>Ecdysozoa</taxon>
        <taxon>Nematoda</taxon>
        <taxon>Chromadorea</taxon>
        <taxon>Rhabditida</taxon>
        <taxon>Tylenchina</taxon>
        <taxon>Tylenchomorpha</taxon>
        <taxon>Sphaerularioidea</taxon>
        <taxon>Anguinidae</taxon>
        <taxon>Anguininae</taxon>
        <taxon>Ditylenchus</taxon>
    </lineage>
</organism>
<dbReference type="PANTHER" id="PTHR10334">
    <property type="entry name" value="CYSTEINE-RICH SECRETORY PROTEIN-RELATED"/>
    <property type="match status" value="1"/>
</dbReference>
<feature type="domain" description="SCP" evidence="2">
    <location>
        <begin position="23"/>
        <end position="184"/>
    </location>
</feature>
<evidence type="ECO:0000313" key="3">
    <source>
        <dbReference type="Proteomes" id="UP000887574"/>
    </source>
</evidence>
<dbReference type="InterPro" id="IPR014044">
    <property type="entry name" value="CAP_dom"/>
</dbReference>
<reference evidence="4" key="1">
    <citation type="submission" date="2022-11" db="UniProtKB">
        <authorList>
            <consortium name="WormBaseParasite"/>
        </authorList>
    </citation>
    <scope>IDENTIFICATION</scope>
</reference>
<dbReference type="SMART" id="SM00198">
    <property type="entry name" value="SCP"/>
    <property type="match status" value="1"/>
</dbReference>
<dbReference type="SUPFAM" id="SSF55797">
    <property type="entry name" value="PR-1-like"/>
    <property type="match status" value="1"/>
</dbReference>
<accession>A0A915DRU9</accession>
<dbReference type="InterPro" id="IPR035940">
    <property type="entry name" value="CAP_sf"/>
</dbReference>
<proteinExistence type="predicted"/>
<dbReference type="Pfam" id="PF00188">
    <property type="entry name" value="CAP"/>
    <property type="match status" value="1"/>
</dbReference>
<protein>
    <submittedName>
        <fullName evidence="4">SCP domain-containing protein</fullName>
    </submittedName>
</protein>
<evidence type="ECO:0000256" key="1">
    <source>
        <dbReference type="SAM" id="SignalP"/>
    </source>
</evidence>
<sequence length="227" mass="24936">MHVAIVTLCVLTAFFSADALTAQQRSAILNYHNSLRSQLAKGQVTDKDGKLPAGKNIYKFVYNSTIEAITQANADLCKMEHSSSGFGENLYFSGGEETNLTKALIDGANSWWGEKDECQIKKDNLNVTTAVWDNCGHWIPMAWSHTTQLACGVQVCGPMDWCKGWCTKTTLVICNYYNPTDDSGNTLIYEKGTACTSNAQCTWYKNSTCDATTGLCVAPANQLLENR</sequence>
<keyword evidence="3" id="KW-1185">Reference proteome</keyword>
<dbReference type="InterPro" id="IPR001283">
    <property type="entry name" value="CRISP-related"/>
</dbReference>
<name>A0A915DRU9_9BILA</name>
<dbReference type="Proteomes" id="UP000887574">
    <property type="component" value="Unplaced"/>
</dbReference>
<dbReference type="PRINTS" id="PR00838">
    <property type="entry name" value="V5ALLERGEN"/>
</dbReference>
<dbReference type="AlphaFoldDB" id="A0A915DRU9"/>